<dbReference type="PANTHER" id="PTHR15031">
    <property type="entry name" value="CARTILAGE INTERMEDIATE LAYER PROTEIN CLIP"/>
    <property type="match status" value="1"/>
</dbReference>
<dbReference type="Proteomes" id="UP001460270">
    <property type="component" value="Unassembled WGS sequence"/>
</dbReference>
<dbReference type="AlphaFoldDB" id="A0AAW0N1N6"/>
<comment type="caution">
    <text evidence="2">The sequence shown here is derived from an EMBL/GenBank/DDBJ whole genome shotgun (WGS) entry which is preliminary data.</text>
</comment>
<evidence type="ECO:0000313" key="3">
    <source>
        <dbReference type="Proteomes" id="UP001460270"/>
    </source>
</evidence>
<evidence type="ECO:0000313" key="2">
    <source>
        <dbReference type="EMBL" id="KAK7889253.1"/>
    </source>
</evidence>
<dbReference type="InterPro" id="IPR039675">
    <property type="entry name" value="CILP1/CILP2"/>
</dbReference>
<dbReference type="Pfam" id="PF23599">
    <property type="entry name" value="CILP_C"/>
    <property type="match status" value="1"/>
</dbReference>
<dbReference type="InterPro" id="IPR056258">
    <property type="entry name" value="CILP-1/2_C"/>
</dbReference>
<name>A0AAW0N1N6_9GOBI</name>
<accession>A0AAW0N1N6</accession>
<feature type="domain" description="Cartilage intermediate layer protein 1/2 C-terminal" evidence="1">
    <location>
        <begin position="75"/>
        <end position="163"/>
    </location>
</feature>
<dbReference type="GO" id="GO:0005615">
    <property type="term" value="C:extracellular space"/>
    <property type="evidence" value="ECO:0007669"/>
    <property type="project" value="TreeGrafter"/>
</dbReference>
<proteinExistence type="predicted"/>
<organism evidence="2 3">
    <name type="scientific">Mugilogobius chulae</name>
    <name type="common">yellowstripe goby</name>
    <dbReference type="NCBI Taxonomy" id="88201"/>
    <lineage>
        <taxon>Eukaryota</taxon>
        <taxon>Metazoa</taxon>
        <taxon>Chordata</taxon>
        <taxon>Craniata</taxon>
        <taxon>Vertebrata</taxon>
        <taxon>Euteleostomi</taxon>
        <taxon>Actinopterygii</taxon>
        <taxon>Neopterygii</taxon>
        <taxon>Teleostei</taxon>
        <taxon>Neoteleostei</taxon>
        <taxon>Acanthomorphata</taxon>
        <taxon>Gobiaria</taxon>
        <taxon>Gobiiformes</taxon>
        <taxon>Gobioidei</taxon>
        <taxon>Gobiidae</taxon>
        <taxon>Gobionellinae</taxon>
        <taxon>Mugilogobius</taxon>
    </lineage>
</organism>
<protein>
    <recommendedName>
        <fullName evidence="1">Cartilage intermediate layer protein 1/2 C-terminal domain-containing protein</fullName>
    </recommendedName>
</protein>
<gene>
    <name evidence="2" type="ORF">WMY93_024813</name>
</gene>
<keyword evidence="3" id="KW-1185">Reference proteome</keyword>
<dbReference type="PANTHER" id="PTHR15031:SF0">
    <property type="entry name" value="CARTILAGE INTERMEDIATE LAYER PROTEIN 2"/>
    <property type="match status" value="1"/>
</dbReference>
<reference evidence="3" key="1">
    <citation type="submission" date="2024-04" db="EMBL/GenBank/DDBJ databases">
        <title>Salinicola lusitanus LLJ914,a marine bacterium isolated from the Okinawa Trough.</title>
        <authorList>
            <person name="Li J."/>
        </authorList>
    </citation>
    <scope>NUCLEOTIDE SEQUENCE [LARGE SCALE GENOMIC DNA]</scope>
</reference>
<dbReference type="EMBL" id="JBBPFD010000018">
    <property type="protein sequence ID" value="KAK7889253.1"/>
    <property type="molecule type" value="Genomic_DNA"/>
</dbReference>
<sequence>MGGEELEAAPSSPKMNPNIIGVSQPCLGKLNYQRTDHDDPALKKTAFKINLAKPNPNNFDETNGPIYPYQSLLASNCRRTLTNGLLQEYLIKHPPTAPNNDTHGFTMLAPVDPLGHNYGIYTVTDQNPRVAKEIAIGRCFDGTSDGFSREMKADAGIALTFHCPERKINRESLFQRLQTNPGQTLAQMARDMRELEGCRCRGPE</sequence>
<evidence type="ECO:0000259" key="1">
    <source>
        <dbReference type="Pfam" id="PF23599"/>
    </source>
</evidence>